<dbReference type="SUPFAM" id="SSF143990">
    <property type="entry name" value="YbiA-like"/>
    <property type="match status" value="1"/>
</dbReference>
<proteinExistence type="predicted"/>
<dbReference type="InterPro" id="IPR037238">
    <property type="entry name" value="YbiA-like_sf"/>
</dbReference>
<name>A0A8D4UUY2_9FIRM</name>
<reference evidence="5" key="1">
    <citation type="submission" date="2019-05" db="EMBL/GenBank/DDBJ databases">
        <title>Complete genome sequencing of Dialister sp. strain 5BBH33.</title>
        <authorList>
            <person name="Sakamoto M."/>
            <person name="Murakami T."/>
            <person name="Mori H."/>
        </authorList>
    </citation>
    <scope>NUCLEOTIDE SEQUENCE [LARGE SCALE GENOMIC DNA]</scope>
    <source>
        <strain evidence="5">5BBH33</strain>
    </source>
</reference>
<evidence type="ECO:0000259" key="3">
    <source>
        <dbReference type="Pfam" id="PF08719"/>
    </source>
</evidence>
<dbReference type="NCBIfam" id="TIGR02464">
    <property type="entry name" value="ribofla_fusion"/>
    <property type="match status" value="1"/>
</dbReference>
<dbReference type="Pfam" id="PF08719">
    <property type="entry name" value="NADAR"/>
    <property type="match status" value="1"/>
</dbReference>
<dbReference type="Proteomes" id="UP000320585">
    <property type="component" value="Chromosome"/>
</dbReference>
<comment type="catalytic activity">
    <reaction evidence="1">
        <text>5-amino-6-(5-phospho-D-ribosylamino)uracil + H2O = 5,6-diaminouracil + D-ribose 5-phosphate</text>
        <dbReference type="Rhea" id="RHEA:55020"/>
        <dbReference type="ChEBI" id="CHEBI:15377"/>
        <dbReference type="ChEBI" id="CHEBI:46252"/>
        <dbReference type="ChEBI" id="CHEBI:58453"/>
        <dbReference type="ChEBI" id="CHEBI:78346"/>
    </reaction>
</comment>
<dbReference type="AlphaFoldDB" id="A0A8D4UUY2"/>
<accession>A0A8D4UUY2</accession>
<comment type="catalytic activity">
    <reaction evidence="2">
        <text>2,5-diamino-6-hydroxy-4-(5-phosphoribosylamino)-pyrimidine + H2O = 2,5,6-triamino-4-hydroxypyrimidine + D-ribose 5-phosphate</text>
        <dbReference type="Rhea" id="RHEA:23436"/>
        <dbReference type="ChEBI" id="CHEBI:15377"/>
        <dbReference type="ChEBI" id="CHEBI:58614"/>
        <dbReference type="ChEBI" id="CHEBI:78346"/>
        <dbReference type="ChEBI" id="CHEBI:137796"/>
    </reaction>
</comment>
<evidence type="ECO:0000256" key="2">
    <source>
        <dbReference type="ARBA" id="ARBA00000751"/>
    </source>
</evidence>
<dbReference type="CDD" id="cd15457">
    <property type="entry name" value="NADAR"/>
    <property type="match status" value="1"/>
</dbReference>
<organism evidence="4 5">
    <name type="scientific">Dialister hominis</name>
    <dbReference type="NCBI Taxonomy" id="2582419"/>
    <lineage>
        <taxon>Bacteria</taxon>
        <taxon>Bacillati</taxon>
        <taxon>Bacillota</taxon>
        <taxon>Negativicutes</taxon>
        <taxon>Veillonellales</taxon>
        <taxon>Veillonellaceae</taxon>
        <taxon>Dialister</taxon>
    </lineage>
</organism>
<dbReference type="EMBL" id="AP019697">
    <property type="protein sequence ID" value="BBK25456.1"/>
    <property type="molecule type" value="Genomic_DNA"/>
</dbReference>
<dbReference type="Gene3D" id="1.10.357.40">
    <property type="entry name" value="YbiA-like"/>
    <property type="match status" value="1"/>
</dbReference>
<evidence type="ECO:0000313" key="5">
    <source>
        <dbReference type="Proteomes" id="UP000320585"/>
    </source>
</evidence>
<dbReference type="OrthoDB" id="67297at2"/>
<dbReference type="GeneID" id="92716622"/>
<protein>
    <recommendedName>
        <fullName evidence="3">NADAR domain-containing protein</fullName>
    </recommendedName>
</protein>
<dbReference type="InterPro" id="IPR012816">
    <property type="entry name" value="NADAR"/>
</dbReference>
<keyword evidence="5" id="KW-1185">Reference proteome</keyword>
<dbReference type="KEGG" id="dho:Dia5BBH33_13910"/>
<feature type="domain" description="NADAR" evidence="3">
    <location>
        <begin position="121"/>
        <end position="279"/>
    </location>
</feature>
<gene>
    <name evidence="4" type="ORF">Dia5BBH33_13910</name>
</gene>
<dbReference type="RefSeq" id="WP_143332638.1">
    <property type="nucleotide sequence ID" value="NZ_AP019697.1"/>
</dbReference>
<evidence type="ECO:0000256" key="1">
    <source>
        <dbReference type="ARBA" id="ARBA00000022"/>
    </source>
</evidence>
<evidence type="ECO:0000313" key="4">
    <source>
        <dbReference type="EMBL" id="BBK25456.1"/>
    </source>
</evidence>
<sequence>MKVNITGDNEFQGRRIMPPPWMVCPYIRRSSVGWRTGFGGAYAEKFQTWLKMMTPKEKKVYREMFPERITWKGWWDGEDKTELLRYKNYSTCAWREGGKPKYTRAQLIKEWEEGNRRPFCYFWDHDEKDGTLTQSCLSQWYPSKFSVGIYQYNCMEQYMMAEKADLFSDEKVREKIFESDDPAVIQALGRTVIYLKQDVWDEFKHSIVVNGNWRKFTQNKKLRDFLLSTGENIIVEASPYDTIWGIGASAYDEEARDPRDWKGENMLGFALMEVRDELRRVYRCESSCDWTYAKKKSPGKNS</sequence>